<dbReference type="PROSITE" id="PS50110">
    <property type="entry name" value="RESPONSE_REGULATORY"/>
    <property type="match status" value="1"/>
</dbReference>
<keyword evidence="2" id="KW-0902">Two-component regulatory system</keyword>
<dbReference type="SMART" id="SM00448">
    <property type="entry name" value="REC"/>
    <property type="match status" value="1"/>
</dbReference>
<keyword evidence="1 3" id="KW-0597">Phosphoprotein</keyword>
<evidence type="ECO:0000313" key="5">
    <source>
        <dbReference type="EMBL" id="XBL99976.1"/>
    </source>
</evidence>
<dbReference type="InterPro" id="IPR001789">
    <property type="entry name" value="Sig_transdc_resp-reg_receiver"/>
</dbReference>
<evidence type="ECO:0000256" key="2">
    <source>
        <dbReference type="ARBA" id="ARBA00023012"/>
    </source>
</evidence>
<organism evidence="5">
    <name type="scientific">Chitinibacter mangrovi</name>
    <dbReference type="NCBI Taxonomy" id="3153927"/>
    <lineage>
        <taxon>Bacteria</taxon>
        <taxon>Pseudomonadati</taxon>
        <taxon>Pseudomonadota</taxon>
        <taxon>Betaproteobacteria</taxon>
        <taxon>Neisseriales</taxon>
        <taxon>Chitinibacteraceae</taxon>
        <taxon>Chitinibacter</taxon>
    </lineage>
</organism>
<dbReference type="PANTHER" id="PTHR44591:SF14">
    <property type="entry name" value="PROTEIN PILG"/>
    <property type="match status" value="1"/>
</dbReference>
<dbReference type="EMBL" id="CP157355">
    <property type="protein sequence ID" value="XBL99976.1"/>
    <property type="molecule type" value="Genomic_DNA"/>
</dbReference>
<accession>A0AAU7F7V2</accession>
<proteinExistence type="predicted"/>
<evidence type="ECO:0000259" key="4">
    <source>
        <dbReference type="PROSITE" id="PS50110"/>
    </source>
</evidence>
<protein>
    <submittedName>
        <fullName evidence="5">Response regulator transcription factor</fullName>
    </submittedName>
</protein>
<dbReference type="KEGG" id="cmav:ABHF33_13000"/>
<dbReference type="RefSeq" id="WP_348944349.1">
    <property type="nucleotide sequence ID" value="NZ_CP157355.1"/>
</dbReference>
<dbReference type="AlphaFoldDB" id="A0AAU7F7V2"/>
<dbReference type="Pfam" id="PF00072">
    <property type="entry name" value="Response_reg"/>
    <property type="match status" value="1"/>
</dbReference>
<dbReference type="PANTHER" id="PTHR44591">
    <property type="entry name" value="STRESS RESPONSE REGULATOR PROTEIN 1"/>
    <property type="match status" value="1"/>
</dbReference>
<gene>
    <name evidence="5" type="ORF">ABHF33_13000</name>
</gene>
<dbReference type="InterPro" id="IPR058245">
    <property type="entry name" value="NreC/VraR/RcsB-like_REC"/>
</dbReference>
<dbReference type="GO" id="GO:0000160">
    <property type="term" value="P:phosphorelay signal transduction system"/>
    <property type="evidence" value="ECO:0007669"/>
    <property type="project" value="UniProtKB-KW"/>
</dbReference>
<dbReference type="InterPro" id="IPR011006">
    <property type="entry name" value="CheY-like_superfamily"/>
</dbReference>
<feature type="domain" description="Response regulatory" evidence="4">
    <location>
        <begin position="7"/>
        <end position="122"/>
    </location>
</feature>
<dbReference type="SUPFAM" id="SSF52172">
    <property type="entry name" value="CheY-like"/>
    <property type="match status" value="1"/>
</dbReference>
<evidence type="ECO:0000256" key="3">
    <source>
        <dbReference type="PROSITE-ProRule" id="PRU00169"/>
    </source>
</evidence>
<feature type="modified residue" description="4-aspartylphosphate" evidence="3">
    <location>
        <position position="57"/>
    </location>
</feature>
<dbReference type="InterPro" id="IPR050595">
    <property type="entry name" value="Bact_response_regulator"/>
</dbReference>
<dbReference type="CDD" id="cd17535">
    <property type="entry name" value="REC_NarL-like"/>
    <property type="match status" value="1"/>
</dbReference>
<name>A0AAU7F7V2_9NEIS</name>
<sequence>MPTKKISCVIIDDDSIIRNLMSAMLRQLNIEVLAQVGHAHEGLKSCMDLSPRVVLLDIHLPESDGMELLPQLLKLTPQPKVIMVSSEATGEIVREAIGLGASGFVVKPFTPARLLDAIGKALGVKL</sequence>
<reference evidence="5" key="1">
    <citation type="submission" date="2024-05" db="EMBL/GenBank/DDBJ databases">
        <authorList>
            <person name="Yang L."/>
            <person name="Pan L."/>
        </authorList>
    </citation>
    <scope>NUCLEOTIDE SEQUENCE</scope>
    <source>
        <strain evidence="5">FCG-7</strain>
    </source>
</reference>
<evidence type="ECO:0000256" key="1">
    <source>
        <dbReference type="ARBA" id="ARBA00022553"/>
    </source>
</evidence>
<dbReference type="Gene3D" id="3.40.50.2300">
    <property type="match status" value="1"/>
</dbReference>